<name>A0A1H0M656_9MICO</name>
<evidence type="ECO:0000256" key="3">
    <source>
        <dbReference type="ARBA" id="ARBA00011890"/>
    </source>
</evidence>
<evidence type="ECO:0000256" key="4">
    <source>
        <dbReference type="ARBA" id="ARBA00013346"/>
    </source>
</evidence>
<dbReference type="PANTHER" id="PTHR11579:SF0">
    <property type="entry name" value="PROTEIN-L-ISOASPARTATE(D-ASPARTATE) O-METHYLTRANSFERASE"/>
    <property type="match status" value="1"/>
</dbReference>
<proteinExistence type="inferred from homology"/>
<evidence type="ECO:0000256" key="2">
    <source>
        <dbReference type="ARBA" id="ARBA00005369"/>
    </source>
</evidence>
<evidence type="ECO:0000256" key="11">
    <source>
        <dbReference type="ARBA" id="ARBA00031350"/>
    </source>
</evidence>
<accession>A0A1H0M656</accession>
<evidence type="ECO:0000256" key="6">
    <source>
        <dbReference type="ARBA" id="ARBA00022603"/>
    </source>
</evidence>
<dbReference type="GO" id="GO:0005737">
    <property type="term" value="C:cytoplasm"/>
    <property type="evidence" value="ECO:0007669"/>
    <property type="project" value="UniProtKB-SubCell"/>
</dbReference>
<dbReference type="SUPFAM" id="SSF53335">
    <property type="entry name" value="S-adenosyl-L-methionine-dependent methyltransferases"/>
    <property type="match status" value="1"/>
</dbReference>
<dbReference type="Proteomes" id="UP000199077">
    <property type="component" value="Chromosome I"/>
</dbReference>
<sequence length="202" mass="21073">MPSPAERVAAALEAVPRTGFLPPGQRAHAERDEPLSIGHGQTNSQPTTVRQTLELLAVSPGDRVLDVGSGSGWTTALLAHLTGPTGEVTGVERVPALVTFGAANLAPLGMPWARVERSLPGTLGWPARAPYDRILVSAQAAQLPAELVDQLAASGVLVIPVAGRMLRVRADDDGPAVEEHGWYRFVPLVADPPVESGGAQPV</sequence>
<comment type="subcellular location">
    <subcellularLocation>
        <location evidence="1">Cytoplasm</location>
    </subcellularLocation>
</comment>
<dbReference type="PANTHER" id="PTHR11579">
    <property type="entry name" value="PROTEIN-L-ISOASPARTATE O-METHYLTRANSFERASE"/>
    <property type="match status" value="1"/>
</dbReference>
<evidence type="ECO:0000313" key="13">
    <source>
        <dbReference type="Proteomes" id="UP000199077"/>
    </source>
</evidence>
<keyword evidence="5" id="KW-0963">Cytoplasm</keyword>
<evidence type="ECO:0000256" key="9">
    <source>
        <dbReference type="ARBA" id="ARBA00030757"/>
    </source>
</evidence>
<keyword evidence="8" id="KW-0949">S-adenosyl-L-methionine</keyword>
<evidence type="ECO:0000256" key="5">
    <source>
        <dbReference type="ARBA" id="ARBA00022490"/>
    </source>
</evidence>
<comment type="similarity">
    <text evidence="2">Belongs to the methyltransferase superfamily. L-isoaspartyl/D-aspartyl protein methyltransferase family.</text>
</comment>
<evidence type="ECO:0000256" key="7">
    <source>
        <dbReference type="ARBA" id="ARBA00022679"/>
    </source>
</evidence>
<dbReference type="EC" id="2.1.1.77" evidence="3"/>
<dbReference type="GO" id="GO:0032259">
    <property type="term" value="P:methylation"/>
    <property type="evidence" value="ECO:0007669"/>
    <property type="project" value="UniProtKB-KW"/>
</dbReference>
<dbReference type="CDD" id="cd02440">
    <property type="entry name" value="AdoMet_MTases"/>
    <property type="match status" value="1"/>
</dbReference>
<dbReference type="Pfam" id="PF01135">
    <property type="entry name" value="PCMT"/>
    <property type="match status" value="1"/>
</dbReference>
<dbReference type="InterPro" id="IPR000682">
    <property type="entry name" value="PCMT"/>
</dbReference>
<evidence type="ECO:0000313" key="12">
    <source>
        <dbReference type="EMBL" id="SDO75913.1"/>
    </source>
</evidence>
<reference evidence="13" key="1">
    <citation type="submission" date="2016-10" db="EMBL/GenBank/DDBJ databases">
        <authorList>
            <person name="Varghese N."/>
            <person name="Submissions S."/>
        </authorList>
    </citation>
    <scope>NUCLEOTIDE SEQUENCE [LARGE SCALE GENOMIC DNA]</scope>
    <source>
        <strain evidence="13">DSM 22329</strain>
    </source>
</reference>
<keyword evidence="13" id="KW-1185">Reference proteome</keyword>
<keyword evidence="7 12" id="KW-0808">Transferase</keyword>
<dbReference type="GO" id="GO:0004719">
    <property type="term" value="F:protein-L-isoaspartate (D-aspartate) O-methyltransferase activity"/>
    <property type="evidence" value="ECO:0007669"/>
    <property type="project" value="UniProtKB-EC"/>
</dbReference>
<keyword evidence="6 12" id="KW-0489">Methyltransferase</keyword>
<dbReference type="InterPro" id="IPR029063">
    <property type="entry name" value="SAM-dependent_MTases_sf"/>
</dbReference>
<evidence type="ECO:0000256" key="8">
    <source>
        <dbReference type="ARBA" id="ARBA00022691"/>
    </source>
</evidence>
<dbReference type="EMBL" id="LT629711">
    <property type="protein sequence ID" value="SDO75913.1"/>
    <property type="molecule type" value="Genomic_DNA"/>
</dbReference>
<dbReference type="RefSeq" id="WP_231961409.1">
    <property type="nucleotide sequence ID" value="NZ_LT629711.1"/>
</dbReference>
<dbReference type="Gene3D" id="3.40.50.150">
    <property type="entry name" value="Vaccinia Virus protein VP39"/>
    <property type="match status" value="1"/>
</dbReference>
<evidence type="ECO:0000256" key="10">
    <source>
        <dbReference type="ARBA" id="ARBA00031323"/>
    </source>
</evidence>
<protein>
    <recommendedName>
        <fullName evidence="4">Protein-L-isoaspartate O-methyltransferase</fullName>
        <ecNumber evidence="3">2.1.1.77</ecNumber>
    </recommendedName>
    <alternativeName>
        <fullName evidence="11">L-isoaspartyl protein carboxyl methyltransferase</fullName>
    </alternativeName>
    <alternativeName>
        <fullName evidence="9">Protein L-isoaspartyl methyltransferase</fullName>
    </alternativeName>
    <alternativeName>
        <fullName evidence="10">Protein-beta-aspartate methyltransferase</fullName>
    </alternativeName>
</protein>
<gene>
    <name evidence="12" type="ORF">SAMN04489867_0510</name>
</gene>
<dbReference type="AlphaFoldDB" id="A0A1H0M656"/>
<organism evidence="12 13">
    <name type="scientific">Pedococcus dokdonensis</name>
    <dbReference type="NCBI Taxonomy" id="443156"/>
    <lineage>
        <taxon>Bacteria</taxon>
        <taxon>Bacillati</taxon>
        <taxon>Actinomycetota</taxon>
        <taxon>Actinomycetes</taxon>
        <taxon>Micrococcales</taxon>
        <taxon>Intrasporangiaceae</taxon>
        <taxon>Pedococcus</taxon>
    </lineage>
</organism>
<dbReference type="STRING" id="443156.SAMN04489867_0510"/>
<evidence type="ECO:0000256" key="1">
    <source>
        <dbReference type="ARBA" id="ARBA00004496"/>
    </source>
</evidence>